<feature type="compositionally biased region" description="Low complexity" evidence="1">
    <location>
        <begin position="940"/>
        <end position="953"/>
    </location>
</feature>
<feature type="transmembrane region" description="Helical" evidence="2">
    <location>
        <begin position="311"/>
        <end position="329"/>
    </location>
</feature>
<gene>
    <name evidence="4" type="ORF">SEMRO_668_G184340.1</name>
</gene>
<dbReference type="Proteomes" id="UP001153069">
    <property type="component" value="Unassembled WGS sequence"/>
</dbReference>
<feature type="compositionally biased region" description="Basic and acidic residues" evidence="1">
    <location>
        <begin position="1212"/>
        <end position="1236"/>
    </location>
</feature>
<dbReference type="Pfam" id="PF03707">
    <property type="entry name" value="MHYT"/>
    <property type="match status" value="2"/>
</dbReference>
<feature type="compositionally biased region" description="Low complexity" evidence="1">
    <location>
        <begin position="373"/>
        <end position="385"/>
    </location>
</feature>
<proteinExistence type="predicted"/>
<feature type="region of interest" description="Disordered" evidence="1">
    <location>
        <begin position="596"/>
        <end position="634"/>
    </location>
</feature>
<sequence length="1312" mass="143590">MITLDIINTTQEEGNNLTIIPAEFDTSVIEQQDDELYYEDGEEIEQQWQIGFVVLAYVIAFLGSYSAIRLLEHGLWRSERERDNATTIISRYPKFATAFVLGMCAVWSMHMVGMQAVVLDGVNVCYNWAPSLGSMLLSVTGFWAGVRLASNDIFAGEDRVEILKHLLAGNRHVSSKLNRGKASHHIHMVALFHKLHWIAVASVFAAVGALSMHYVGMISVEGPFRREWNWGFVGGSALLGAFVCFAAFWILFRPLHWKVEKGWYRVAAAGVMAAAVCLLHFLGMLSVTYVADSNQQLNNHCSQDFQGWRPNQLQVLCVVLLVPCIAFYVEHTISNELRVTYRQLLDIRLTGSQFMDRKSKMSHFSTAGSTMTRSSRPFSSRSRSSVKISGLNLPPSRYDSNESIGPRGRHSMLSDESAMSALSEHQKLWNRNYTFEEDKKSAVREGNSSDEEQDDSIERAPEKRAGEQQSAVDDETESEEAARKGLDVGEQQCPLNREATAEETTSKIDDAEQQQQFSLGQEAAVEEGTSKELRDSSKEETTEDTDCTPQPDDAHSVTIISTNADLPLDTPTIPEDAASDSSYFEDEASVDLEAGHDNLNSSHQSYYSDYSDSDSGYSDSDGDQVGSFDDPDSLERFKRRESVSLQGLIEDISRRHSLRHSLRQSMSPGQTQSHRRARRHHSASHALGADDSDSSQSTDGIKPMPLKAIWDGSKWVVDGSRAFVDGTTQVVMGGSKKVGKMVVKGGKMAGKGITKASHAAADTAMAFKPLRRSNQTPETQSLRRSTGHRGAPVQGGAPFSRSQTVDSARHCADLGVAPCRTNVGDFSGSDLLEGELQEVALDEEHQISNGHPRWSQEPFQTIWEGPKWVVDGSKAIVGETTQVVMGGSKKVGKMVVKGGKMAGKGISKASHAAADTAMAFAPLRRTTHIPETPSLRRSTGQEGAPGQAGAPFGRSQTVASIRRSGDVEESPSGQLDTNAPDLSASGVLEGNWQEGGLDGSQQVSNGRPRRSIEPLHAIWEASTAVVDGSKAIVGETTQVVMGGSKKVGKIMVMGGAMASKSVVKGGAIATKGVVMGGAMATKGVVKGGAIATKGISKASHAAVDTAGNAATFATPFLNFILMDENQGRRRRSGHCDPDASGRSSTTSRGPYMDYSKRSNTSRRILGYGKPSHLHQVPERHRGPRRERVSRRDRIQIQKGKMDGSKRSMRGAPPRDRSNQCHLDESKRSMRGQERRRPPTTQDQVIATTGRREPSRHRARDHVTFNVGSTRQLEVRHHHQHGIRVDRGHLGVIKGTPPAYLDLAEERTRRFSF</sequence>
<feature type="transmembrane region" description="Helical" evidence="2">
    <location>
        <begin position="132"/>
        <end position="149"/>
    </location>
</feature>
<feature type="region of interest" description="Disordered" evidence="1">
    <location>
        <begin position="771"/>
        <end position="802"/>
    </location>
</feature>
<feature type="transmembrane region" description="Helical" evidence="2">
    <location>
        <begin position="264"/>
        <end position="291"/>
    </location>
</feature>
<feature type="compositionally biased region" description="Basic and acidic residues" evidence="1">
    <location>
        <begin position="528"/>
        <end position="540"/>
    </location>
</feature>
<feature type="compositionally biased region" description="Polar residues" evidence="1">
    <location>
        <begin position="772"/>
        <end position="784"/>
    </location>
</feature>
<keyword evidence="2" id="KW-0472">Membrane</keyword>
<keyword evidence="2" id="KW-0812">Transmembrane</keyword>
<organism evidence="4 5">
    <name type="scientific">Seminavis robusta</name>
    <dbReference type="NCBI Taxonomy" id="568900"/>
    <lineage>
        <taxon>Eukaryota</taxon>
        <taxon>Sar</taxon>
        <taxon>Stramenopiles</taxon>
        <taxon>Ochrophyta</taxon>
        <taxon>Bacillariophyta</taxon>
        <taxon>Bacillariophyceae</taxon>
        <taxon>Bacillariophycidae</taxon>
        <taxon>Naviculales</taxon>
        <taxon>Naviculaceae</taxon>
        <taxon>Seminavis</taxon>
    </lineage>
</organism>
<keyword evidence="5" id="KW-1185">Reference proteome</keyword>
<feature type="transmembrane region" description="Helical" evidence="2">
    <location>
        <begin position="92"/>
        <end position="112"/>
    </location>
</feature>
<feature type="transmembrane region" description="Helical" evidence="2">
    <location>
        <begin position="195"/>
        <end position="216"/>
    </location>
</feature>
<feature type="compositionally biased region" description="Low complexity" evidence="1">
    <location>
        <begin position="605"/>
        <end position="619"/>
    </location>
</feature>
<dbReference type="InterPro" id="IPR005330">
    <property type="entry name" value="MHYT_dom"/>
</dbReference>
<feature type="region of interest" description="Disordered" evidence="1">
    <location>
        <begin position="439"/>
        <end position="584"/>
    </location>
</feature>
<feature type="domain" description="MHYT" evidence="3">
    <location>
        <begin position="48"/>
        <end position="290"/>
    </location>
</feature>
<reference evidence="4" key="1">
    <citation type="submission" date="2020-06" db="EMBL/GenBank/DDBJ databases">
        <authorList>
            <consortium name="Plant Systems Biology data submission"/>
        </authorList>
    </citation>
    <scope>NUCLEOTIDE SEQUENCE</scope>
    <source>
        <strain evidence="4">D6</strain>
    </source>
</reference>
<evidence type="ECO:0000256" key="1">
    <source>
        <dbReference type="SAM" id="MobiDB-lite"/>
    </source>
</evidence>
<evidence type="ECO:0000256" key="2">
    <source>
        <dbReference type="SAM" id="Phobius"/>
    </source>
</evidence>
<feature type="region of interest" description="Disordered" evidence="1">
    <location>
        <begin position="1128"/>
        <end position="1258"/>
    </location>
</feature>
<feature type="compositionally biased region" description="Basic and acidic residues" evidence="1">
    <location>
        <begin position="1175"/>
        <end position="1205"/>
    </location>
</feature>
<feature type="transmembrane region" description="Helical" evidence="2">
    <location>
        <begin position="228"/>
        <end position="252"/>
    </location>
</feature>
<dbReference type="OrthoDB" id="163408at2759"/>
<feature type="region of interest" description="Disordered" evidence="1">
    <location>
        <begin position="360"/>
        <end position="419"/>
    </location>
</feature>
<evidence type="ECO:0000313" key="4">
    <source>
        <dbReference type="EMBL" id="CAB9514681.1"/>
    </source>
</evidence>
<feature type="transmembrane region" description="Helical" evidence="2">
    <location>
        <begin position="48"/>
        <end position="71"/>
    </location>
</feature>
<evidence type="ECO:0000259" key="3">
    <source>
        <dbReference type="PROSITE" id="PS50924"/>
    </source>
</evidence>
<dbReference type="PROSITE" id="PS50924">
    <property type="entry name" value="MHYT"/>
    <property type="match status" value="1"/>
</dbReference>
<evidence type="ECO:0000313" key="5">
    <source>
        <dbReference type="Proteomes" id="UP001153069"/>
    </source>
</evidence>
<dbReference type="PANTHER" id="PTHR35152:SF1">
    <property type="entry name" value="DOMAIN SIGNALLING PROTEIN, PUTATIVE (AFU_ORTHOLOGUE AFUA_5G11310)-RELATED"/>
    <property type="match status" value="1"/>
</dbReference>
<feature type="compositionally biased region" description="Polar residues" evidence="1">
    <location>
        <begin position="362"/>
        <end position="372"/>
    </location>
</feature>
<protein>
    <submittedName>
        <fullName evidence="4">MHYT domain signaling protein</fullName>
    </submittedName>
</protein>
<feature type="compositionally biased region" description="Basic and acidic residues" evidence="1">
    <location>
        <begin position="456"/>
        <end position="466"/>
    </location>
</feature>
<feature type="region of interest" description="Disordered" evidence="1">
    <location>
        <begin position="923"/>
        <end position="1008"/>
    </location>
</feature>
<comment type="caution">
    <text evidence="4">The sequence shown here is derived from an EMBL/GenBank/DDBJ whole genome shotgun (WGS) entry which is preliminary data.</text>
</comment>
<feature type="compositionally biased region" description="Basic residues" evidence="1">
    <location>
        <begin position="673"/>
        <end position="683"/>
    </location>
</feature>
<dbReference type="EMBL" id="CAICTM010000667">
    <property type="protein sequence ID" value="CAB9514681.1"/>
    <property type="molecule type" value="Genomic_DNA"/>
</dbReference>
<dbReference type="PANTHER" id="PTHR35152">
    <property type="entry name" value="DOMAIN SIGNALLING PROTEIN, PUTATIVE (AFU_ORTHOLOGUE AFUA_5G11310)-RELATED"/>
    <property type="match status" value="1"/>
</dbReference>
<name>A0A9N8E8N6_9STRA</name>
<keyword evidence="2" id="KW-1133">Transmembrane helix</keyword>
<accession>A0A9N8E8N6</accession>
<feature type="region of interest" description="Disordered" evidence="1">
    <location>
        <begin position="656"/>
        <end position="703"/>
    </location>
</feature>